<dbReference type="GO" id="GO:0006508">
    <property type="term" value="P:proteolysis"/>
    <property type="evidence" value="ECO:0007669"/>
    <property type="project" value="UniProtKB-KW"/>
</dbReference>
<dbReference type="SMART" id="SM00130">
    <property type="entry name" value="KR"/>
    <property type="match status" value="2"/>
</dbReference>
<evidence type="ECO:0000259" key="16">
    <source>
        <dbReference type="PROSITE" id="PS50070"/>
    </source>
</evidence>
<evidence type="ECO:0000256" key="13">
    <source>
        <dbReference type="ARBA" id="ARBA00023180"/>
    </source>
</evidence>
<evidence type="ECO:0000256" key="11">
    <source>
        <dbReference type="ARBA" id="ARBA00023145"/>
    </source>
</evidence>
<reference evidence="18" key="2">
    <citation type="submission" date="2025-09" db="UniProtKB">
        <authorList>
            <consortium name="Ensembl"/>
        </authorList>
    </citation>
    <scope>IDENTIFICATION</scope>
</reference>
<evidence type="ECO:0008006" key="20">
    <source>
        <dbReference type="Google" id="ProtNLM"/>
    </source>
</evidence>
<dbReference type="FunFam" id="2.40.10.10:FF:000004">
    <property type="entry name" value="Tryptase gamma 1"/>
    <property type="match status" value="1"/>
</dbReference>
<feature type="domain" description="Peptidase S1" evidence="17">
    <location>
        <begin position="431"/>
        <end position="682"/>
    </location>
</feature>
<dbReference type="PROSITE" id="PS00021">
    <property type="entry name" value="KRINGLE_1"/>
    <property type="match status" value="2"/>
</dbReference>
<name>A0A8C6XUN0_NAJNA</name>
<comment type="caution">
    <text evidence="14">Lacks conserved residue(s) required for the propagation of feature annotation.</text>
</comment>
<keyword evidence="19" id="KW-1185">Reference proteome</keyword>
<keyword evidence="2" id="KW-0301">Gamma-carboxyglutamic acid</keyword>
<dbReference type="PROSITE" id="PS00134">
    <property type="entry name" value="TRYPSIN_HIS"/>
    <property type="match status" value="1"/>
</dbReference>
<dbReference type="PROSITE" id="PS00135">
    <property type="entry name" value="TRYPSIN_SER"/>
    <property type="match status" value="1"/>
</dbReference>
<keyword evidence="6" id="KW-0732">Signal</keyword>
<organism evidence="18 19">
    <name type="scientific">Naja naja</name>
    <name type="common">Indian cobra</name>
    <dbReference type="NCBI Taxonomy" id="35670"/>
    <lineage>
        <taxon>Eukaryota</taxon>
        <taxon>Metazoa</taxon>
        <taxon>Chordata</taxon>
        <taxon>Craniata</taxon>
        <taxon>Vertebrata</taxon>
        <taxon>Euteleostomi</taxon>
        <taxon>Lepidosauria</taxon>
        <taxon>Squamata</taxon>
        <taxon>Bifurcata</taxon>
        <taxon>Unidentata</taxon>
        <taxon>Episquamata</taxon>
        <taxon>Toxicofera</taxon>
        <taxon>Serpentes</taxon>
        <taxon>Colubroidea</taxon>
        <taxon>Elapidae</taxon>
        <taxon>Elapinae</taxon>
        <taxon>Naja</taxon>
    </lineage>
</organism>
<dbReference type="AlphaFoldDB" id="A0A8C6XUN0"/>
<dbReference type="GeneTree" id="ENSGT00940000164059"/>
<dbReference type="PRINTS" id="PR00018">
    <property type="entry name" value="KRINGLE"/>
</dbReference>
<dbReference type="Gene3D" id="2.40.10.10">
    <property type="entry name" value="Trypsin-like serine proteases"/>
    <property type="match status" value="2"/>
</dbReference>
<comment type="similarity">
    <text evidence="1">Belongs to the peptidase S1 family. Snake venom subfamily.</text>
</comment>
<dbReference type="GO" id="GO:0030194">
    <property type="term" value="P:positive regulation of blood coagulation"/>
    <property type="evidence" value="ECO:0007669"/>
    <property type="project" value="TreeGrafter"/>
</dbReference>
<evidence type="ECO:0000313" key="18">
    <source>
        <dbReference type="Ensembl" id="ENSNNAP00000018680.1"/>
    </source>
</evidence>
<dbReference type="Pfam" id="PF00089">
    <property type="entry name" value="Trypsin"/>
    <property type="match status" value="1"/>
</dbReference>
<dbReference type="InterPro" id="IPR009003">
    <property type="entry name" value="Peptidase_S1_PA"/>
</dbReference>
<dbReference type="PROSITE" id="PS50240">
    <property type="entry name" value="TRYPSIN_DOM"/>
    <property type="match status" value="1"/>
</dbReference>
<dbReference type="Proteomes" id="UP000694559">
    <property type="component" value="Unplaced"/>
</dbReference>
<keyword evidence="8 15" id="KW-0378">Hydrolase</keyword>
<reference evidence="18" key="1">
    <citation type="submission" date="2025-08" db="UniProtKB">
        <authorList>
            <consortium name="Ensembl"/>
        </authorList>
    </citation>
    <scope>IDENTIFICATION</scope>
</reference>
<feature type="domain" description="Kringle" evidence="16">
    <location>
        <begin position="284"/>
        <end position="363"/>
    </location>
</feature>
<dbReference type="InterPro" id="IPR000001">
    <property type="entry name" value="Kringle"/>
</dbReference>
<dbReference type="Ensembl" id="ENSNNAT00000019616.1">
    <property type="protein sequence ID" value="ENSNNAP00000018680.1"/>
    <property type="gene ID" value="ENSNNAG00000012433.1"/>
</dbReference>
<dbReference type="SMART" id="SM00020">
    <property type="entry name" value="Tryp_SPc"/>
    <property type="match status" value="1"/>
</dbReference>
<dbReference type="InterPro" id="IPR037111">
    <property type="entry name" value="Thrombin_light_chain_sf"/>
</dbReference>
<dbReference type="InterPro" id="IPR001254">
    <property type="entry name" value="Trypsin_dom"/>
</dbReference>
<accession>A0A8C6XUN0</accession>
<protein>
    <recommendedName>
        <fullName evidence="20">Prothrombin</fullName>
    </recommendedName>
</protein>
<dbReference type="SUPFAM" id="SSF57440">
    <property type="entry name" value="Kringle-like"/>
    <property type="match status" value="2"/>
</dbReference>
<dbReference type="CDD" id="cd00190">
    <property type="entry name" value="Tryp_SPc"/>
    <property type="match status" value="1"/>
</dbReference>
<evidence type="ECO:0000256" key="12">
    <source>
        <dbReference type="ARBA" id="ARBA00023157"/>
    </source>
</evidence>
<evidence type="ECO:0000313" key="19">
    <source>
        <dbReference type="Proteomes" id="UP000694559"/>
    </source>
</evidence>
<keyword evidence="11" id="KW-0865">Zymogen</keyword>
<keyword evidence="12" id="KW-1015">Disulfide bond</keyword>
<evidence type="ECO:0000256" key="2">
    <source>
        <dbReference type="ARBA" id="ARBA00022479"/>
    </source>
</evidence>
<dbReference type="SUPFAM" id="SSF50494">
    <property type="entry name" value="Trypsin-like serine proteases"/>
    <property type="match status" value="1"/>
</dbReference>
<keyword evidence="4 15" id="KW-0645">Protease</keyword>
<evidence type="ECO:0000256" key="3">
    <source>
        <dbReference type="ARBA" id="ARBA00022572"/>
    </source>
</evidence>
<dbReference type="InterPro" id="IPR038178">
    <property type="entry name" value="Kringle_sf"/>
</dbReference>
<dbReference type="PRINTS" id="PR01505">
    <property type="entry name" value="PROTHROMBIN"/>
</dbReference>
<keyword evidence="5" id="KW-0165">Cleavage on pair of basic residues</keyword>
<dbReference type="Pfam" id="PF00051">
    <property type="entry name" value="Kringle"/>
    <property type="match status" value="2"/>
</dbReference>
<dbReference type="Gene3D" id="4.10.140.10">
    <property type="entry name" value="Thrombin light chain domain"/>
    <property type="match status" value="1"/>
</dbReference>
<dbReference type="Pfam" id="PF09396">
    <property type="entry name" value="Thrombin_light"/>
    <property type="match status" value="1"/>
</dbReference>
<dbReference type="Gene3D" id="2.40.20.10">
    <property type="entry name" value="Plasminogen Kringle 4"/>
    <property type="match status" value="2"/>
</dbReference>
<evidence type="ECO:0000256" key="7">
    <source>
        <dbReference type="ARBA" id="ARBA00022737"/>
    </source>
</evidence>
<dbReference type="InterPro" id="IPR046341">
    <property type="entry name" value="SET_dom_sf"/>
</dbReference>
<evidence type="ECO:0000256" key="6">
    <source>
        <dbReference type="ARBA" id="ARBA00022729"/>
    </source>
</evidence>
<dbReference type="PANTHER" id="PTHR24254">
    <property type="entry name" value="PROTHROMBIN"/>
    <property type="match status" value="1"/>
</dbReference>
<dbReference type="InterPro" id="IPR043504">
    <property type="entry name" value="Peptidase_S1_PA_chymotrypsin"/>
</dbReference>
<proteinExistence type="inferred from homology"/>
<sequence>MHGKCPFCPAWHLPRGLALGPSLSSEKGLGVWCVGHALEPGMSLLLGPQVEEQKAAASLSECPLPSWKEASTCNGISRWRSLVKQSRVEDEANVMLEWINRELHIKVCCPVDVGSELLCWLTESQDSPTCLKNNILAPTSDEKLDTEKKTLQNMPAITTTKTTDLEEETLLQKDDIVQDSSADGCVLGTGQNYKGKISVTKSGTECQFWSSKFPHIPQFNETSHPDANLTENYCRNPNNNLQGPWCYTRNPTVRIEECAIPVCGENQTTVPFSPTHPHLQQQQECEPEEGLSYRGTLSVTVSGDQCLPWASEKVRQLSYKKDFLEDVPLVENYCRNPDHDEEGVWCYIDHPNMTYNYCNLNYCEINLNDVTNLPREQQAGRTISDHHEIFFDPKTFGEGEADCGIRPLFEEKNICDSTENELVESYLQGRIVKGREADVGSAPWQVMLFKKKPQELVCGASLISNRWVLTAAHCILYPPWDKNYTTDDLLVRIGKHSRTRYEQGKEKIIFLDKIIIHPKYNWMENLDRDIALLRLSKPVPFNDYIHPICLPTKEVVQSLLLAEFKGRVTGWGNLFDTWGTGARQLPSVLQEVNLPIVSRDICKASTNIKVTDNMFCAGYSPAESKRGDACEGDSGGPFVMKGPKRWYQVGIVSWGEGCDRDGKYGFYTHLFRLKKWMQKIIEKHGR</sequence>
<evidence type="ECO:0000256" key="8">
    <source>
        <dbReference type="ARBA" id="ARBA00022801"/>
    </source>
</evidence>
<evidence type="ECO:0000256" key="10">
    <source>
        <dbReference type="ARBA" id="ARBA00022837"/>
    </source>
</evidence>
<dbReference type="InterPro" id="IPR003966">
    <property type="entry name" value="Prothrombin/thrombin"/>
</dbReference>
<dbReference type="InterPro" id="IPR051659">
    <property type="entry name" value="Serine_Protease_S1-Domain"/>
</dbReference>
<dbReference type="InterPro" id="IPR018114">
    <property type="entry name" value="TRYPSIN_HIS"/>
</dbReference>
<keyword evidence="13" id="KW-0325">Glycoprotein</keyword>
<dbReference type="Gene3D" id="2.170.270.10">
    <property type="entry name" value="SET domain"/>
    <property type="match status" value="1"/>
</dbReference>
<dbReference type="InterPro" id="IPR018992">
    <property type="entry name" value="Thrombin_light_chain"/>
</dbReference>
<dbReference type="InterPro" id="IPR001314">
    <property type="entry name" value="Peptidase_S1A"/>
</dbReference>
<dbReference type="GO" id="GO:0035821">
    <property type="term" value="P:modulation of process of another organism"/>
    <property type="evidence" value="ECO:0007669"/>
    <property type="project" value="UniProtKB-ARBA"/>
</dbReference>
<dbReference type="PANTHER" id="PTHR24254:SF10">
    <property type="entry name" value="PROTHROMBIN"/>
    <property type="match status" value="1"/>
</dbReference>
<evidence type="ECO:0000256" key="14">
    <source>
        <dbReference type="PROSITE-ProRule" id="PRU00121"/>
    </source>
</evidence>
<keyword evidence="3 14" id="KW-0420">Kringle</keyword>
<dbReference type="InterPro" id="IPR033116">
    <property type="entry name" value="TRYPSIN_SER"/>
</dbReference>
<keyword evidence="9 15" id="KW-0720">Serine protease</keyword>
<dbReference type="GO" id="GO:0004252">
    <property type="term" value="F:serine-type endopeptidase activity"/>
    <property type="evidence" value="ECO:0007669"/>
    <property type="project" value="InterPro"/>
</dbReference>
<dbReference type="GO" id="GO:0005509">
    <property type="term" value="F:calcium ion binding"/>
    <property type="evidence" value="ECO:0007669"/>
    <property type="project" value="InterPro"/>
</dbReference>
<keyword evidence="10" id="KW-0106">Calcium</keyword>
<dbReference type="PRINTS" id="PR00722">
    <property type="entry name" value="CHYMOTRYPSIN"/>
</dbReference>
<keyword evidence="7" id="KW-0677">Repeat</keyword>
<dbReference type="FunFam" id="2.40.10.10:FF:000085">
    <property type="entry name" value="Prothrombin"/>
    <property type="match status" value="1"/>
</dbReference>
<dbReference type="GO" id="GO:0005615">
    <property type="term" value="C:extracellular space"/>
    <property type="evidence" value="ECO:0007669"/>
    <property type="project" value="TreeGrafter"/>
</dbReference>
<feature type="domain" description="Kringle" evidence="16">
    <location>
        <begin position="184"/>
        <end position="263"/>
    </location>
</feature>
<dbReference type="InterPro" id="IPR018056">
    <property type="entry name" value="Kringle_CS"/>
</dbReference>
<dbReference type="GO" id="GO:0030168">
    <property type="term" value="P:platelet activation"/>
    <property type="evidence" value="ECO:0007669"/>
    <property type="project" value="TreeGrafter"/>
</dbReference>
<evidence type="ECO:0000259" key="17">
    <source>
        <dbReference type="PROSITE" id="PS50240"/>
    </source>
</evidence>
<evidence type="ECO:0000256" key="9">
    <source>
        <dbReference type="ARBA" id="ARBA00022825"/>
    </source>
</evidence>
<evidence type="ECO:0000256" key="1">
    <source>
        <dbReference type="ARBA" id="ARBA00009228"/>
    </source>
</evidence>
<evidence type="ECO:0000256" key="15">
    <source>
        <dbReference type="RuleBase" id="RU363034"/>
    </source>
</evidence>
<dbReference type="PROSITE" id="PS50070">
    <property type="entry name" value="KRINGLE_2"/>
    <property type="match status" value="2"/>
</dbReference>
<evidence type="ECO:0000256" key="5">
    <source>
        <dbReference type="ARBA" id="ARBA00022685"/>
    </source>
</evidence>
<evidence type="ECO:0000256" key="4">
    <source>
        <dbReference type="ARBA" id="ARBA00022670"/>
    </source>
</evidence>
<dbReference type="InterPro" id="IPR013806">
    <property type="entry name" value="Kringle-like"/>
</dbReference>
<dbReference type="CDD" id="cd00108">
    <property type="entry name" value="KR"/>
    <property type="match status" value="2"/>
</dbReference>